<keyword evidence="5 8" id="KW-0812">Transmembrane</keyword>
<feature type="transmembrane region" description="Helical" evidence="8">
    <location>
        <begin position="167"/>
        <end position="186"/>
    </location>
</feature>
<dbReference type="PANTHER" id="PTHR30269:SF32">
    <property type="entry name" value="MEMBRANE TRANSPORTER PROTEIN-RELATED"/>
    <property type="match status" value="1"/>
</dbReference>
<dbReference type="RefSeq" id="WP_126463796.1">
    <property type="nucleotide sequence ID" value="NZ_AP018721.1"/>
</dbReference>
<evidence type="ECO:0000256" key="6">
    <source>
        <dbReference type="ARBA" id="ARBA00022989"/>
    </source>
</evidence>
<feature type="transmembrane region" description="Helical" evidence="8">
    <location>
        <begin position="33"/>
        <end position="56"/>
    </location>
</feature>
<evidence type="ECO:0000256" key="1">
    <source>
        <dbReference type="ARBA" id="ARBA00004651"/>
    </source>
</evidence>
<proteinExistence type="inferred from homology"/>
<dbReference type="GO" id="GO:0005886">
    <property type="term" value="C:plasma membrane"/>
    <property type="evidence" value="ECO:0007669"/>
    <property type="project" value="UniProtKB-SubCell"/>
</dbReference>
<evidence type="ECO:0000256" key="8">
    <source>
        <dbReference type="RuleBase" id="RU363041"/>
    </source>
</evidence>
<gene>
    <name evidence="9" type="ORF">EDC61_106109</name>
</gene>
<dbReference type="Pfam" id="PF01925">
    <property type="entry name" value="TauE"/>
    <property type="match status" value="1"/>
</dbReference>
<feature type="transmembrane region" description="Helical" evidence="8">
    <location>
        <begin position="101"/>
        <end position="120"/>
    </location>
</feature>
<protein>
    <recommendedName>
        <fullName evidence="8">Probable membrane transporter protein</fullName>
    </recommendedName>
</protein>
<sequence>MFEIAFDLHLLYAAAIIAFAYVVRGVAGFGSGLIAIPLLVLDGVPLASAVPMVVLLDYLASTSQGLKNRHAIVWREILPLLPFTLAGVLTALYLFKTVDAALLTRVMGALIIVYAVYSLLAPAPHQGHSRLWAAPAGSLGGLVGTLFGTGGPFYVVYLHLRGLDKTAFRATFATIFMLDGANRLIGYLASGLYSPQNGLLIALMLPVMAVSLYLGGHIHLRIDQEWFKRGISVLLVISGTLLLFR</sequence>
<organism evidence="9 10">
    <name type="scientific">Sulfuritortus calidifontis</name>
    <dbReference type="NCBI Taxonomy" id="1914471"/>
    <lineage>
        <taxon>Bacteria</taxon>
        <taxon>Pseudomonadati</taxon>
        <taxon>Pseudomonadota</taxon>
        <taxon>Betaproteobacteria</taxon>
        <taxon>Nitrosomonadales</taxon>
        <taxon>Thiobacillaceae</taxon>
        <taxon>Sulfuritortus</taxon>
    </lineage>
</organism>
<keyword evidence="6 8" id="KW-1133">Transmembrane helix</keyword>
<comment type="subcellular location">
    <subcellularLocation>
        <location evidence="1 8">Cell membrane</location>
        <topology evidence="1 8">Multi-pass membrane protein</topology>
    </subcellularLocation>
</comment>
<dbReference type="PANTHER" id="PTHR30269">
    <property type="entry name" value="TRANSMEMBRANE PROTEIN YFCA"/>
    <property type="match status" value="1"/>
</dbReference>
<comment type="similarity">
    <text evidence="2 8">Belongs to the 4-toluene sulfonate uptake permease (TSUP) (TC 2.A.102) family.</text>
</comment>
<dbReference type="InterPro" id="IPR002781">
    <property type="entry name" value="TM_pro_TauE-like"/>
</dbReference>
<dbReference type="OrthoDB" id="5801432at2"/>
<dbReference type="AlphaFoldDB" id="A0A4R3JYX0"/>
<feature type="transmembrane region" description="Helical" evidence="8">
    <location>
        <begin position="198"/>
        <end position="220"/>
    </location>
</feature>
<feature type="transmembrane region" description="Helical" evidence="8">
    <location>
        <begin position="9"/>
        <end position="27"/>
    </location>
</feature>
<evidence type="ECO:0000256" key="5">
    <source>
        <dbReference type="ARBA" id="ARBA00022692"/>
    </source>
</evidence>
<keyword evidence="7 8" id="KW-0472">Membrane</keyword>
<dbReference type="InterPro" id="IPR052017">
    <property type="entry name" value="TSUP"/>
</dbReference>
<evidence type="ECO:0000313" key="10">
    <source>
        <dbReference type="Proteomes" id="UP000295135"/>
    </source>
</evidence>
<name>A0A4R3JYX0_9PROT</name>
<keyword evidence="3" id="KW-0813">Transport</keyword>
<keyword evidence="10" id="KW-1185">Reference proteome</keyword>
<dbReference type="EMBL" id="SLZY01000006">
    <property type="protein sequence ID" value="TCS72194.1"/>
    <property type="molecule type" value="Genomic_DNA"/>
</dbReference>
<evidence type="ECO:0000313" key="9">
    <source>
        <dbReference type="EMBL" id="TCS72194.1"/>
    </source>
</evidence>
<comment type="caution">
    <text evidence="9">The sequence shown here is derived from an EMBL/GenBank/DDBJ whole genome shotgun (WGS) entry which is preliminary data.</text>
</comment>
<evidence type="ECO:0000256" key="7">
    <source>
        <dbReference type="ARBA" id="ARBA00023136"/>
    </source>
</evidence>
<evidence type="ECO:0000256" key="3">
    <source>
        <dbReference type="ARBA" id="ARBA00022448"/>
    </source>
</evidence>
<evidence type="ECO:0000256" key="4">
    <source>
        <dbReference type="ARBA" id="ARBA00022475"/>
    </source>
</evidence>
<dbReference type="Proteomes" id="UP000295135">
    <property type="component" value="Unassembled WGS sequence"/>
</dbReference>
<keyword evidence="4 8" id="KW-1003">Cell membrane</keyword>
<reference evidence="9 10" key="1">
    <citation type="submission" date="2019-03" db="EMBL/GenBank/DDBJ databases">
        <title>Genomic Encyclopedia of Type Strains, Phase IV (KMG-IV): sequencing the most valuable type-strain genomes for metagenomic binning, comparative biology and taxonomic classification.</title>
        <authorList>
            <person name="Goeker M."/>
        </authorList>
    </citation>
    <scope>NUCLEOTIDE SEQUENCE [LARGE SCALE GENOMIC DNA]</scope>
    <source>
        <strain evidence="9 10">DSM 103923</strain>
    </source>
</reference>
<feature type="transmembrane region" description="Helical" evidence="8">
    <location>
        <begin position="77"/>
        <end position="95"/>
    </location>
</feature>
<evidence type="ECO:0000256" key="2">
    <source>
        <dbReference type="ARBA" id="ARBA00009142"/>
    </source>
</evidence>
<accession>A0A4R3JYX0</accession>
<feature type="transmembrane region" description="Helical" evidence="8">
    <location>
        <begin position="132"/>
        <end position="155"/>
    </location>
</feature>